<evidence type="ECO:0000256" key="1">
    <source>
        <dbReference type="SAM" id="Phobius"/>
    </source>
</evidence>
<keyword evidence="1" id="KW-0812">Transmembrane</keyword>
<evidence type="ECO:0000313" key="2">
    <source>
        <dbReference type="EMBL" id="KAK5612091.1"/>
    </source>
</evidence>
<keyword evidence="3" id="KW-1185">Reference proteome</keyword>
<proteinExistence type="predicted"/>
<keyword evidence="1" id="KW-0472">Membrane</keyword>
<comment type="caution">
    <text evidence="2">The sequence shown here is derived from an EMBL/GenBank/DDBJ whole genome shotgun (WGS) entry which is preliminary data.</text>
</comment>
<sequence>MQKNQILLQLSGRHLEVSGQNWHLEFIHLKKISVSSEESWCLSIMLPSLCFAVGMMFFSCAGLFLGQSYRLELRPKIWFGFTRPEDIFSQVLRRFWTRPDVWVSVWQLFYFVQAHGDQNRRLSDVEPNQNLADSPSALLPVSWKPPLAVLVIDDWFHCTMIHRKSC</sequence>
<organism evidence="2 3">
    <name type="scientific">Crenichthys baileyi</name>
    <name type="common">White River springfish</name>
    <dbReference type="NCBI Taxonomy" id="28760"/>
    <lineage>
        <taxon>Eukaryota</taxon>
        <taxon>Metazoa</taxon>
        <taxon>Chordata</taxon>
        <taxon>Craniata</taxon>
        <taxon>Vertebrata</taxon>
        <taxon>Euteleostomi</taxon>
        <taxon>Actinopterygii</taxon>
        <taxon>Neopterygii</taxon>
        <taxon>Teleostei</taxon>
        <taxon>Neoteleostei</taxon>
        <taxon>Acanthomorphata</taxon>
        <taxon>Ovalentaria</taxon>
        <taxon>Atherinomorphae</taxon>
        <taxon>Cyprinodontiformes</taxon>
        <taxon>Goodeidae</taxon>
        <taxon>Crenichthys</taxon>
    </lineage>
</organism>
<dbReference type="AlphaFoldDB" id="A0AAV9RT26"/>
<keyword evidence="1" id="KW-1133">Transmembrane helix</keyword>
<dbReference type="Proteomes" id="UP001311232">
    <property type="component" value="Unassembled WGS sequence"/>
</dbReference>
<gene>
    <name evidence="2" type="ORF">CRENBAI_000759</name>
</gene>
<protein>
    <submittedName>
        <fullName evidence="2">Uncharacterized protein</fullName>
    </submittedName>
</protein>
<name>A0AAV9RT26_9TELE</name>
<reference evidence="2 3" key="1">
    <citation type="submission" date="2021-06" db="EMBL/GenBank/DDBJ databases">
        <authorList>
            <person name="Palmer J.M."/>
        </authorList>
    </citation>
    <scope>NUCLEOTIDE SEQUENCE [LARGE SCALE GENOMIC DNA]</scope>
    <source>
        <strain evidence="2 3">MEX-2019</strain>
        <tissue evidence="2">Muscle</tissue>
    </source>
</reference>
<feature type="transmembrane region" description="Helical" evidence="1">
    <location>
        <begin position="44"/>
        <end position="66"/>
    </location>
</feature>
<accession>A0AAV9RT26</accession>
<dbReference type="EMBL" id="JAHHUM010001451">
    <property type="protein sequence ID" value="KAK5612091.1"/>
    <property type="molecule type" value="Genomic_DNA"/>
</dbReference>
<evidence type="ECO:0000313" key="3">
    <source>
        <dbReference type="Proteomes" id="UP001311232"/>
    </source>
</evidence>